<organism evidence="5 6">
    <name type="scientific">Trichinella nativa</name>
    <dbReference type="NCBI Taxonomy" id="6335"/>
    <lineage>
        <taxon>Eukaryota</taxon>
        <taxon>Metazoa</taxon>
        <taxon>Ecdysozoa</taxon>
        <taxon>Nematoda</taxon>
        <taxon>Enoplea</taxon>
        <taxon>Dorylaimia</taxon>
        <taxon>Trichinellida</taxon>
        <taxon>Trichinellidae</taxon>
        <taxon>Trichinella</taxon>
    </lineage>
</organism>
<dbReference type="GO" id="GO:0005737">
    <property type="term" value="C:cytoplasm"/>
    <property type="evidence" value="ECO:0007669"/>
    <property type="project" value="TreeGrafter"/>
</dbReference>
<evidence type="ECO:0000313" key="6">
    <source>
        <dbReference type="Proteomes" id="UP000243006"/>
    </source>
</evidence>
<dbReference type="AlphaFoldDB" id="A0A1Y3EBD1"/>
<dbReference type="PROSITE" id="PS51635">
    <property type="entry name" value="PNPLA"/>
    <property type="match status" value="1"/>
</dbReference>
<keyword evidence="3" id="KW-0472">Membrane</keyword>
<evidence type="ECO:0000313" key="5">
    <source>
        <dbReference type="EMBL" id="OUC42305.1"/>
    </source>
</evidence>
<keyword evidence="1" id="KW-0443">Lipid metabolism</keyword>
<feature type="domain" description="PNPLA" evidence="4">
    <location>
        <begin position="15"/>
        <end position="155"/>
    </location>
</feature>
<feature type="transmembrane region" description="Helical" evidence="3">
    <location>
        <begin position="12"/>
        <end position="34"/>
    </location>
</feature>
<feature type="short sequence motif" description="GXSXG" evidence="2">
    <location>
        <begin position="50"/>
        <end position="54"/>
    </location>
</feature>
<name>A0A1Y3EBD1_9BILA</name>
<dbReference type="GO" id="GO:0055088">
    <property type="term" value="P:lipid homeostasis"/>
    <property type="evidence" value="ECO:0007669"/>
    <property type="project" value="TreeGrafter"/>
</dbReference>
<dbReference type="GO" id="GO:0016020">
    <property type="term" value="C:membrane"/>
    <property type="evidence" value="ECO:0007669"/>
    <property type="project" value="TreeGrafter"/>
</dbReference>
<sequence>MKPTPNILEEQNLALSFCGCGFLGVYHLGSAVCFKRYGPSLLKRFSRTGGASAGSLVSALLVCNDSKLIECYHDILELANIVRNLKYGLLTPGFSLHKHLRMLIEKYISDDSHSKADGKVFISVSNFTSLTNKLISQYRSKEDLVNVRSLVVCLI</sequence>
<dbReference type="InterPro" id="IPR002641">
    <property type="entry name" value="PNPLA_dom"/>
</dbReference>
<dbReference type="GO" id="GO:0004806">
    <property type="term" value="F:triacylglycerol lipase activity"/>
    <property type="evidence" value="ECO:0007669"/>
    <property type="project" value="TreeGrafter"/>
</dbReference>
<gene>
    <name evidence="5" type="ORF">D917_03067</name>
</gene>
<protein>
    <submittedName>
        <fullName evidence="5">Phospholipase, patatin family</fullName>
    </submittedName>
</protein>
<dbReference type="PANTHER" id="PTHR12406">
    <property type="entry name" value="CALCIUM-INDEPENDENT PHOSPHOLIPASE A2 IPLA2 -RELATED"/>
    <property type="match status" value="1"/>
</dbReference>
<evidence type="ECO:0000259" key="4">
    <source>
        <dbReference type="PROSITE" id="PS51635"/>
    </source>
</evidence>
<dbReference type="Proteomes" id="UP000243006">
    <property type="component" value="Unassembled WGS sequence"/>
</dbReference>
<feature type="short sequence motif" description="GXGXXG" evidence="2">
    <location>
        <begin position="19"/>
        <end position="24"/>
    </location>
</feature>
<dbReference type="InterPro" id="IPR016035">
    <property type="entry name" value="Acyl_Trfase/lysoPLipase"/>
</dbReference>
<proteinExistence type="predicted"/>
<keyword evidence="3" id="KW-0812">Transmembrane</keyword>
<accession>A0A1Y3EBD1</accession>
<evidence type="ECO:0000256" key="1">
    <source>
        <dbReference type="ARBA" id="ARBA00023098"/>
    </source>
</evidence>
<comment type="caution">
    <text evidence="2">Lacks conserved residue(s) required for the propagation of feature annotation.</text>
</comment>
<dbReference type="GO" id="GO:0019433">
    <property type="term" value="P:triglyceride catabolic process"/>
    <property type="evidence" value="ECO:0007669"/>
    <property type="project" value="TreeGrafter"/>
</dbReference>
<dbReference type="Pfam" id="PF01734">
    <property type="entry name" value="Patatin"/>
    <property type="match status" value="1"/>
</dbReference>
<dbReference type="Gene3D" id="3.40.1090.10">
    <property type="entry name" value="Cytosolic phospholipase A2 catalytic domain"/>
    <property type="match status" value="1"/>
</dbReference>
<reference evidence="5 6" key="1">
    <citation type="submission" date="2015-04" db="EMBL/GenBank/DDBJ databases">
        <title>Draft genome of the roundworm Trichinella nativa.</title>
        <authorList>
            <person name="Mitreva M."/>
        </authorList>
    </citation>
    <scope>NUCLEOTIDE SEQUENCE [LARGE SCALE GENOMIC DNA]</scope>
    <source>
        <strain evidence="5 6">ISS45</strain>
    </source>
</reference>
<comment type="caution">
    <text evidence="5">The sequence shown here is derived from an EMBL/GenBank/DDBJ whole genome shotgun (WGS) entry which is preliminary data.</text>
</comment>
<dbReference type="EMBL" id="LVZM01017617">
    <property type="protein sequence ID" value="OUC42305.1"/>
    <property type="molecule type" value="Genomic_DNA"/>
</dbReference>
<dbReference type="SUPFAM" id="SSF52151">
    <property type="entry name" value="FabD/lysophospholipase-like"/>
    <property type="match status" value="1"/>
</dbReference>
<keyword evidence="3" id="KW-1133">Transmembrane helix</keyword>
<dbReference type="PANTHER" id="PTHR12406:SF38">
    <property type="entry name" value="PNPLA DOMAIN-CONTAINING PROTEIN"/>
    <property type="match status" value="1"/>
</dbReference>
<dbReference type="InterPro" id="IPR033562">
    <property type="entry name" value="PLPL"/>
</dbReference>
<dbReference type="GO" id="GO:0005811">
    <property type="term" value="C:lipid droplet"/>
    <property type="evidence" value="ECO:0007669"/>
    <property type="project" value="TreeGrafter"/>
</dbReference>
<evidence type="ECO:0000256" key="2">
    <source>
        <dbReference type="PROSITE-ProRule" id="PRU01161"/>
    </source>
</evidence>
<evidence type="ECO:0000256" key="3">
    <source>
        <dbReference type="SAM" id="Phobius"/>
    </source>
</evidence>